<proteinExistence type="predicted"/>
<keyword evidence="2" id="KW-1185">Reference proteome</keyword>
<sequence>TATTCTASYISAASVCKPKRGKQKAITVEIWTKKHETIPNTKHKNTKLDQQASVTSAMSLAQHRKVTRKTATCLTSSWSLGLQKHLRFERAHRSLALKPGDDQRLRPVIVRFHSFPDNQRVIAAVWQRAAGGDITIDGIKISFNKDFIVVVLCRPKEFAEAKKCLREIGA</sequence>
<organism evidence="1 2">
    <name type="scientific">Goodea atripinnis</name>
    <dbReference type="NCBI Taxonomy" id="208336"/>
    <lineage>
        <taxon>Eukaryota</taxon>
        <taxon>Metazoa</taxon>
        <taxon>Chordata</taxon>
        <taxon>Craniata</taxon>
        <taxon>Vertebrata</taxon>
        <taxon>Euteleostomi</taxon>
        <taxon>Actinopterygii</taxon>
        <taxon>Neopterygii</taxon>
        <taxon>Teleostei</taxon>
        <taxon>Neoteleostei</taxon>
        <taxon>Acanthomorphata</taxon>
        <taxon>Ovalentaria</taxon>
        <taxon>Atherinomorphae</taxon>
        <taxon>Cyprinodontiformes</taxon>
        <taxon>Goodeidae</taxon>
        <taxon>Goodea</taxon>
    </lineage>
</organism>
<dbReference type="EMBL" id="JAHRIO010065991">
    <property type="protein sequence ID" value="MEQ2180118.1"/>
    <property type="molecule type" value="Genomic_DNA"/>
</dbReference>
<protein>
    <submittedName>
        <fullName evidence="1">Uncharacterized protein</fullName>
    </submittedName>
</protein>
<gene>
    <name evidence="1" type="ORF">GOODEAATRI_032410</name>
</gene>
<dbReference type="Gene3D" id="3.30.70.1820">
    <property type="entry name" value="L1 transposable element, RRM domain"/>
    <property type="match status" value="1"/>
</dbReference>
<comment type="caution">
    <text evidence="1">The sequence shown here is derived from an EMBL/GenBank/DDBJ whole genome shotgun (WGS) entry which is preliminary data.</text>
</comment>
<evidence type="ECO:0000313" key="1">
    <source>
        <dbReference type="EMBL" id="MEQ2180118.1"/>
    </source>
</evidence>
<reference evidence="1 2" key="1">
    <citation type="submission" date="2021-06" db="EMBL/GenBank/DDBJ databases">
        <authorList>
            <person name="Palmer J.M."/>
        </authorList>
    </citation>
    <scope>NUCLEOTIDE SEQUENCE [LARGE SCALE GENOMIC DNA]</scope>
    <source>
        <strain evidence="1 2">GA_2019</strain>
        <tissue evidence="1">Muscle</tissue>
    </source>
</reference>
<accession>A0ABV0P9I9</accession>
<name>A0ABV0P9I9_9TELE</name>
<feature type="non-terminal residue" evidence="1">
    <location>
        <position position="1"/>
    </location>
</feature>
<evidence type="ECO:0000313" key="2">
    <source>
        <dbReference type="Proteomes" id="UP001476798"/>
    </source>
</evidence>
<dbReference type="Proteomes" id="UP001476798">
    <property type="component" value="Unassembled WGS sequence"/>
</dbReference>